<dbReference type="InParanoid" id="A0A3Q1FAU1"/>
<dbReference type="GeneTree" id="ENSGT00990000203754"/>
<evidence type="ECO:0000313" key="5">
    <source>
        <dbReference type="Proteomes" id="UP000257200"/>
    </source>
</evidence>
<accession>A0A3Q1FAU1</accession>
<dbReference type="PROSITE" id="PS50835">
    <property type="entry name" value="IG_LIKE"/>
    <property type="match status" value="1"/>
</dbReference>
<dbReference type="GO" id="GO:0009897">
    <property type="term" value="C:external side of plasma membrane"/>
    <property type="evidence" value="ECO:0007669"/>
    <property type="project" value="TreeGrafter"/>
</dbReference>
<dbReference type="InterPro" id="IPR003598">
    <property type="entry name" value="Ig_sub2"/>
</dbReference>
<dbReference type="InterPro" id="IPR050488">
    <property type="entry name" value="Ig_Fc_receptor"/>
</dbReference>
<dbReference type="PANTHER" id="PTHR11481">
    <property type="entry name" value="IMMUNOGLOBULIN FC RECEPTOR"/>
    <property type="match status" value="1"/>
</dbReference>
<dbReference type="InterPro" id="IPR013783">
    <property type="entry name" value="Ig-like_fold"/>
</dbReference>
<dbReference type="InterPro" id="IPR036179">
    <property type="entry name" value="Ig-like_dom_sf"/>
</dbReference>
<dbReference type="GO" id="GO:0006955">
    <property type="term" value="P:immune response"/>
    <property type="evidence" value="ECO:0007669"/>
    <property type="project" value="TreeGrafter"/>
</dbReference>
<evidence type="ECO:0000313" key="4">
    <source>
        <dbReference type="Ensembl" id="ENSAPOP00000014941.1"/>
    </source>
</evidence>
<dbReference type="Pfam" id="PF13895">
    <property type="entry name" value="Ig_2"/>
    <property type="match status" value="1"/>
</dbReference>
<dbReference type="GO" id="GO:0004888">
    <property type="term" value="F:transmembrane signaling receptor activity"/>
    <property type="evidence" value="ECO:0007669"/>
    <property type="project" value="TreeGrafter"/>
</dbReference>
<evidence type="ECO:0000256" key="1">
    <source>
        <dbReference type="ARBA" id="ARBA00022729"/>
    </source>
</evidence>
<dbReference type="Ensembl" id="ENSAPOT00000023537.1">
    <property type="protein sequence ID" value="ENSAPOP00000014941.1"/>
    <property type="gene ID" value="ENSAPOG00000017894.1"/>
</dbReference>
<proteinExistence type="predicted"/>
<keyword evidence="5" id="KW-1185">Reference proteome</keyword>
<dbReference type="InterPro" id="IPR003599">
    <property type="entry name" value="Ig_sub"/>
</dbReference>
<organism evidence="4 5">
    <name type="scientific">Acanthochromis polyacanthus</name>
    <name type="common">spiny chromis</name>
    <dbReference type="NCBI Taxonomy" id="80966"/>
    <lineage>
        <taxon>Eukaryota</taxon>
        <taxon>Metazoa</taxon>
        <taxon>Chordata</taxon>
        <taxon>Craniata</taxon>
        <taxon>Vertebrata</taxon>
        <taxon>Euteleostomi</taxon>
        <taxon>Actinopterygii</taxon>
        <taxon>Neopterygii</taxon>
        <taxon>Teleostei</taxon>
        <taxon>Neoteleostei</taxon>
        <taxon>Acanthomorphata</taxon>
        <taxon>Ovalentaria</taxon>
        <taxon>Pomacentridae</taxon>
        <taxon>Acanthochromis</taxon>
    </lineage>
</organism>
<evidence type="ECO:0000259" key="3">
    <source>
        <dbReference type="PROSITE" id="PS50835"/>
    </source>
</evidence>
<dbReference type="InterPro" id="IPR007110">
    <property type="entry name" value="Ig-like_dom"/>
</dbReference>
<name>A0A3Q1FAU1_9TELE</name>
<dbReference type="SMART" id="SM00408">
    <property type="entry name" value="IGc2"/>
    <property type="match status" value="1"/>
</dbReference>
<keyword evidence="1" id="KW-0732">Signal</keyword>
<dbReference type="AlphaFoldDB" id="A0A3Q1FAU1"/>
<reference evidence="4" key="2">
    <citation type="submission" date="2025-09" db="UniProtKB">
        <authorList>
            <consortium name="Ensembl"/>
        </authorList>
    </citation>
    <scope>IDENTIFICATION</scope>
</reference>
<sequence>IGASVTLTCSVQTVLILSPSWLIPGTSVILNCKVQHPSVGWKFFWYKTVPKVSGNYSYELLPGSTSGTEQDSYIIHGQTHTAGYACRAGKGDPVYYTEYSEPKFVWSGVTSTASLSLTVNPDTVQHFHNDFVLLSCGENSSERRLSRYSEDGFLEHCCRWGTKNGSTRNVHGIRYGTVVYWCESGSAFSNAVNITGQDDDDGIILVSPVHPVTEGDSVILGCKLRTENVLSDVLFYKNDRLIQSDARGELSIPAVSKTDEGLYKCQYSGKESPQIKVILFFCLRLR</sequence>
<dbReference type="STRING" id="80966.ENSAPOP00000014941"/>
<protein>
    <recommendedName>
        <fullName evidence="3">Ig-like domain-containing protein</fullName>
    </recommendedName>
</protein>
<dbReference type="SUPFAM" id="SSF48726">
    <property type="entry name" value="Immunoglobulin"/>
    <property type="match status" value="2"/>
</dbReference>
<dbReference type="Proteomes" id="UP000257200">
    <property type="component" value="Unplaced"/>
</dbReference>
<dbReference type="Gene3D" id="2.60.40.10">
    <property type="entry name" value="Immunoglobulins"/>
    <property type="match status" value="2"/>
</dbReference>
<keyword evidence="2" id="KW-1015">Disulfide bond</keyword>
<dbReference type="PANTHER" id="PTHR11481:SF64">
    <property type="entry name" value="FC RECEPTOR-LIKE PROTEIN 4"/>
    <property type="match status" value="1"/>
</dbReference>
<feature type="domain" description="Ig-like" evidence="3">
    <location>
        <begin position="201"/>
        <end position="276"/>
    </location>
</feature>
<dbReference type="SMART" id="SM00409">
    <property type="entry name" value="IG"/>
    <property type="match status" value="2"/>
</dbReference>
<dbReference type="GO" id="GO:0007166">
    <property type="term" value="P:cell surface receptor signaling pathway"/>
    <property type="evidence" value="ECO:0007669"/>
    <property type="project" value="TreeGrafter"/>
</dbReference>
<evidence type="ECO:0000256" key="2">
    <source>
        <dbReference type="ARBA" id="ARBA00023157"/>
    </source>
</evidence>
<reference evidence="4" key="1">
    <citation type="submission" date="2025-08" db="UniProtKB">
        <authorList>
            <consortium name="Ensembl"/>
        </authorList>
    </citation>
    <scope>IDENTIFICATION</scope>
</reference>